<dbReference type="EMBL" id="LKHS01000030">
    <property type="protein sequence ID" value="KQH83739.1"/>
    <property type="molecule type" value="Genomic_DNA"/>
</dbReference>
<keyword evidence="3" id="KW-1185">Reference proteome</keyword>
<evidence type="ECO:0000313" key="3">
    <source>
        <dbReference type="Proteomes" id="UP000051221"/>
    </source>
</evidence>
<keyword evidence="1" id="KW-0472">Membrane</keyword>
<comment type="caution">
    <text evidence="2">The sequence shown here is derived from an EMBL/GenBank/DDBJ whole genome shotgun (WGS) entry which is preliminary data.</text>
</comment>
<evidence type="ECO:0000256" key="1">
    <source>
        <dbReference type="SAM" id="Phobius"/>
    </source>
</evidence>
<dbReference type="Proteomes" id="UP000051221">
    <property type="component" value="Unassembled WGS sequence"/>
</dbReference>
<keyword evidence="1" id="KW-1133">Transmembrane helix</keyword>
<dbReference type="AlphaFoldDB" id="A0A0Q2S8Z2"/>
<keyword evidence="1" id="KW-0812">Transmembrane</keyword>
<dbReference type="InParanoid" id="A0A0Q2S8Z2"/>
<organism evidence="2 3">
    <name type="scientific">Vibrio furnissii</name>
    <dbReference type="NCBI Taxonomy" id="29494"/>
    <lineage>
        <taxon>Bacteria</taxon>
        <taxon>Pseudomonadati</taxon>
        <taxon>Pseudomonadota</taxon>
        <taxon>Gammaproteobacteria</taxon>
        <taxon>Vibrionales</taxon>
        <taxon>Vibrionaceae</taxon>
        <taxon>Vibrio</taxon>
    </lineage>
</organism>
<reference evidence="2 3" key="1">
    <citation type="submission" date="2015-08" db="EMBL/GenBank/DDBJ databases">
        <title>Antibacterial properties of a collection of Vibrionaceae strains.</title>
        <authorList>
            <person name="Giubergia S."/>
        </authorList>
    </citation>
    <scope>NUCLEOTIDE SEQUENCE [LARGE SCALE GENOMIC DNA]</scope>
    <source>
        <strain evidence="2 3">S0821</strain>
    </source>
</reference>
<protein>
    <submittedName>
        <fullName evidence="2">Uncharacterized protein</fullName>
    </submittedName>
</protein>
<gene>
    <name evidence="2" type="ORF">AMR76_21550</name>
</gene>
<feature type="transmembrane region" description="Helical" evidence="1">
    <location>
        <begin position="53"/>
        <end position="72"/>
    </location>
</feature>
<accession>A0A0Q2S8Z2</accession>
<proteinExistence type="predicted"/>
<name>A0A0Q2S8Z2_VIBFU</name>
<sequence>MKQLMRYQDVIAGLAWFAALIAINIGTREPTQFILAYAVPVVVITWKRNLQWGFLFGALGAFSAVVSGAVTGNADAGVTLAEEGLLAFTQLSAIAIGIVLGKRAHNKRSKHLEK</sequence>
<feature type="transmembrane region" description="Helical" evidence="1">
    <location>
        <begin position="84"/>
        <end position="101"/>
    </location>
</feature>
<dbReference type="RefSeq" id="WP_055467173.1">
    <property type="nucleotide sequence ID" value="NZ_LKHS01000030.1"/>
</dbReference>
<evidence type="ECO:0000313" key="2">
    <source>
        <dbReference type="EMBL" id="KQH83739.1"/>
    </source>
</evidence>
<feature type="transmembrane region" description="Helical" evidence="1">
    <location>
        <begin position="7"/>
        <end position="25"/>
    </location>
</feature>